<gene>
    <name evidence="2" type="ORF">K432DRAFT_399473</name>
</gene>
<reference evidence="2 3" key="1">
    <citation type="journal article" date="2016" name="Nat. Commun.">
        <title>Ectomycorrhizal ecology is imprinted in the genome of the dominant symbiotic fungus Cenococcum geophilum.</title>
        <authorList>
            <consortium name="DOE Joint Genome Institute"/>
            <person name="Peter M."/>
            <person name="Kohler A."/>
            <person name="Ohm R.A."/>
            <person name="Kuo A."/>
            <person name="Krutzmann J."/>
            <person name="Morin E."/>
            <person name="Arend M."/>
            <person name="Barry K.W."/>
            <person name="Binder M."/>
            <person name="Choi C."/>
            <person name="Clum A."/>
            <person name="Copeland A."/>
            <person name="Grisel N."/>
            <person name="Haridas S."/>
            <person name="Kipfer T."/>
            <person name="LaButti K."/>
            <person name="Lindquist E."/>
            <person name="Lipzen A."/>
            <person name="Maire R."/>
            <person name="Meier B."/>
            <person name="Mihaltcheva S."/>
            <person name="Molinier V."/>
            <person name="Murat C."/>
            <person name="Poggeler S."/>
            <person name="Quandt C.A."/>
            <person name="Sperisen C."/>
            <person name="Tritt A."/>
            <person name="Tisserant E."/>
            <person name="Crous P.W."/>
            <person name="Henrissat B."/>
            <person name="Nehls U."/>
            <person name="Egli S."/>
            <person name="Spatafora J.W."/>
            <person name="Grigoriev I.V."/>
            <person name="Martin F.M."/>
        </authorList>
    </citation>
    <scope>NUCLEOTIDE SEQUENCE [LARGE SCALE GENOMIC DNA]</scope>
    <source>
        <strain evidence="2 3">CBS 459.81</strain>
    </source>
</reference>
<proteinExistence type="predicted"/>
<protein>
    <recommendedName>
        <fullName evidence="4">BTB domain-containing protein</fullName>
    </recommendedName>
</protein>
<dbReference type="OrthoDB" id="5329403at2759"/>
<feature type="compositionally biased region" description="Polar residues" evidence="1">
    <location>
        <begin position="138"/>
        <end position="150"/>
    </location>
</feature>
<evidence type="ECO:0008006" key="4">
    <source>
        <dbReference type="Google" id="ProtNLM"/>
    </source>
</evidence>
<evidence type="ECO:0000313" key="3">
    <source>
        <dbReference type="Proteomes" id="UP000250266"/>
    </source>
</evidence>
<feature type="compositionally biased region" description="Polar residues" evidence="1">
    <location>
        <begin position="323"/>
        <end position="332"/>
    </location>
</feature>
<feature type="compositionally biased region" description="Low complexity" evidence="1">
    <location>
        <begin position="165"/>
        <end position="182"/>
    </location>
</feature>
<feature type="region of interest" description="Disordered" evidence="1">
    <location>
        <begin position="1"/>
        <end position="193"/>
    </location>
</feature>
<evidence type="ECO:0000256" key="1">
    <source>
        <dbReference type="SAM" id="MobiDB-lite"/>
    </source>
</evidence>
<feature type="compositionally biased region" description="Basic and acidic residues" evidence="1">
    <location>
        <begin position="117"/>
        <end position="137"/>
    </location>
</feature>
<dbReference type="EMBL" id="KV744806">
    <property type="protein sequence ID" value="OCK86332.1"/>
    <property type="molecule type" value="Genomic_DNA"/>
</dbReference>
<dbReference type="AlphaFoldDB" id="A0A8E2ELR2"/>
<dbReference type="Gene3D" id="3.30.710.10">
    <property type="entry name" value="Potassium Channel Kv1.1, Chain A"/>
    <property type="match status" value="1"/>
</dbReference>
<name>A0A8E2ELR2_9PEZI</name>
<feature type="compositionally biased region" description="Basic and acidic residues" evidence="1">
    <location>
        <begin position="333"/>
        <end position="350"/>
    </location>
</feature>
<feature type="region of interest" description="Disordered" evidence="1">
    <location>
        <begin position="290"/>
        <end position="365"/>
    </location>
</feature>
<sequence>MSPYAAESARSTLSKVNRPTPVPNRIVPAVPLAFSRAPRSSRPITPEETAPVAATSDAVQSHQSVDEQVAEEQDLSGTRCPPTPDSKASFLSHYNLGDETPDNSSVGIPSAEVEEPQDIREANERVMEDFLPPEDHTVPTQEAIQQSPQEPITEPMKELPPPFYPSETASTPTSATSSSIPSFQAPQNQATMHYPRPSANSIVFGGFTDSSNSSPAPPAGMMGFPPPPPPGFIPGNFGPPPFFTPGHSHHPSDPTGQVPYPPMVVPPPGAFAFRRDHPHPGIMGQSPSWHPSGAHAPYQMAHQDGISPRHGPANMNGAAHPSRSPSQASVKTQDGDFKQRVDRSAERRISELQNGVQGSLAKPKTDDPTNDFVSYLLSQFGNHDFADHILQITHADAEILFSMPVHGVIVARSPTLASAFAASKAIPSKGPLKLVQISSRDKFINGLSFKEALKYLYGGPLPSIVDLSEGIYPFDNNLEVAEAFSVARQRMDQTLSYAAAGYLLQLPSVTTRGIQNAKRLLRWDTVEHALAFALDGGLGSSWGDSPSHRRNISNMEASSQSGNVEDSFPTYEPYSTTLLRDVVEFFAYNFPVTFRLNTTAPQLSENPLLPNFAESRPPTHNPRLSMIRFGEVPLEGAAQPNFVTNVLSSILLSLPFPVLQVLFASYALGGRLGWSAVVEIMRAVVGEREDRRRIALTNLTRTATHSCSDEQLLDNLHWEERVEPSSQHGSGFCLARSRKTAAASMAESGA</sequence>
<evidence type="ECO:0000313" key="2">
    <source>
        <dbReference type="EMBL" id="OCK86332.1"/>
    </source>
</evidence>
<organism evidence="2 3">
    <name type="scientific">Lepidopterella palustris CBS 459.81</name>
    <dbReference type="NCBI Taxonomy" id="1314670"/>
    <lineage>
        <taxon>Eukaryota</taxon>
        <taxon>Fungi</taxon>
        <taxon>Dikarya</taxon>
        <taxon>Ascomycota</taxon>
        <taxon>Pezizomycotina</taxon>
        <taxon>Dothideomycetes</taxon>
        <taxon>Pleosporomycetidae</taxon>
        <taxon>Mytilinidiales</taxon>
        <taxon>Argynnaceae</taxon>
        <taxon>Lepidopterella</taxon>
    </lineage>
</organism>
<keyword evidence="3" id="KW-1185">Reference proteome</keyword>
<dbReference type="InterPro" id="IPR011333">
    <property type="entry name" value="SKP1/BTB/POZ_sf"/>
</dbReference>
<dbReference type="Proteomes" id="UP000250266">
    <property type="component" value="Unassembled WGS sequence"/>
</dbReference>
<accession>A0A8E2ELR2</accession>